<evidence type="ECO:0000256" key="1">
    <source>
        <dbReference type="SAM" id="Phobius"/>
    </source>
</evidence>
<name>A0A0L0CHK5_LUCCU</name>
<dbReference type="Proteomes" id="UP000037069">
    <property type="component" value="Unassembled WGS sequence"/>
</dbReference>
<dbReference type="EMBL" id="JRES01000477">
    <property type="protein sequence ID" value="KNC30964.1"/>
    <property type="molecule type" value="Genomic_DNA"/>
</dbReference>
<keyword evidence="1" id="KW-0812">Transmembrane</keyword>
<keyword evidence="1" id="KW-1133">Transmembrane helix</keyword>
<evidence type="ECO:0000313" key="2">
    <source>
        <dbReference type="EMBL" id="KNC30964.1"/>
    </source>
</evidence>
<gene>
    <name evidence="2" type="ORF">FF38_11997</name>
</gene>
<dbReference type="AlphaFoldDB" id="A0A0L0CHK5"/>
<comment type="caution">
    <text evidence="2">The sequence shown here is derived from an EMBL/GenBank/DDBJ whole genome shotgun (WGS) entry which is preliminary data.</text>
</comment>
<protein>
    <submittedName>
        <fullName evidence="2">Uncharacterized protein</fullName>
    </submittedName>
</protein>
<keyword evidence="3" id="KW-1185">Reference proteome</keyword>
<evidence type="ECO:0000313" key="3">
    <source>
        <dbReference type="Proteomes" id="UP000037069"/>
    </source>
</evidence>
<organism evidence="2 3">
    <name type="scientific">Lucilia cuprina</name>
    <name type="common">Green bottle fly</name>
    <name type="synonym">Australian sheep blowfly</name>
    <dbReference type="NCBI Taxonomy" id="7375"/>
    <lineage>
        <taxon>Eukaryota</taxon>
        <taxon>Metazoa</taxon>
        <taxon>Ecdysozoa</taxon>
        <taxon>Arthropoda</taxon>
        <taxon>Hexapoda</taxon>
        <taxon>Insecta</taxon>
        <taxon>Pterygota</taxon>
        <taxon>Neoptera</taxon>
        <taxon>Endopterygota</taxon>
        <taxon>Diptera</taxon>
        <taxon>Brachycera</taxon>
        <taxon>Muscomorpha</taxon>
        <taxon>Oestroidea</taxon>
        <taxon>Calliphoridae</taxon>
        <taxon>Luciliinae</taxon>
        <taxon>Lucilia</taxon>
    </lineage>
</organism>
<reference evidence="2 3" key="1">
    <citation type="journal article" date="2015" name="Nat. Commun.">
        <title>Lucilia cuprina genome unlocks parasitic fly biology to underpin future interventions.</title>
        <authorList>
            <person name="Anstead C.A."/>
            <person name="Korhonen P.K."/>
            <person name="Young N.D."/>
            <person name="Hall R.S."/>
            <person name="Jex A.R."/>
            <person name="Murali S.C."/>
            <person name="Hughes D.S."/>
            <person name="Lee S.F."/>
            <person name="Perry T."/>
            <person name="Stroehlein A.J."/>
            <person name="Ansell B.R."/>
            <person name="Breugelmans B."/>
            <person name="Hofmann A."/>
            <person name="Qu J."/>
            <person name="Dugan S."/>
            <person name="Lee S.L."/>
            <person name="Chao H."/>
            <person name="Dinh H."/>
            <person name="Han Y."/>
            <person name="Doddapaneni H.V."/>
            <person name="Worley K.C."/>
            <person name="Muzny D.M."/>
            <person name="Ioannidis P."/>
            <person name="Waterhouse R.M."/>
            <person name="Zdobnov E.M."/>
            <person name="James P.J."/>
            <person name="Bagnall N.H."/>
            <person name="Kotze A.C."/>
            <person name="Gibbs R.A."/>
            <person name="Richards S."/>
            <person name="Batterham P."/>
            <person name="Gasser R.B."/>
        </authorList>
    </citation>
    <scope>NUCLEOTIDE SEQUENCE [LARGE SCALE GENOMIC DNA]</scope>
    <source>
        <strain evidence="2 3">LS</strain>
        <tissue evidence="2">Full body</tissue>
    </source>
</reference>
<feature type="transmembrane region" description="Helical" evidence="1">
    <location>
        <begin position="15"/>
        <end position="33"/>
    </location>
</feature>
<sequence>MATRDLQLNSGMRCAKYMLLIVSFMFASVCQLLR</sequence>
<accession>A0A0L0CHK5</accession>
<proteinExistence type="predicted"/>
<keyword evidence="1" id="KW-0472">Membrane</keyword>